<protein>
    <submittedName>
        <fullName evidence="1">SDR family NAD(P)-dependent oxidoreductase</fullName>
        <ecNumber evidence="1">1.1.1.-</ecNumber>
    </submittedName>
</protein>
<dbReference type="RefSeq" id="WP_378309551.1">
    <property type="nucleotide sequence ID" value="NZ_JBHUKS010000026.1"/>
</dbReference>
<dbReference type="PANTHER" id="PTHR43975:SF2">
    <property type="entry name" value="EG:BACR7A4.14 PROTEIN-RELATED"/>
    <property type="match status" value="1"/>
</dbReference>
<dbReference type="PRINTS" id="PR00080">
    <property type="entry name" value="SDRFAMILY"/>
</dbReference>
<organism evidence="1 2">
    <name type="scientific">Amycolatopsis silviterrae</name>
    <dbReference type="NCBI Taxonomy" id="1656914"/>
    <lineage>
        <taxon>Bacteria</taxon>
        <taxon>Bacillati</taxon>
        <taxon>Actinomycetota</taxon>
        <taxon>Actinomycetes</taxon>
        <taxon>Pseudonocardiales</taxon>
        <taxon>Pseudonocardiaceae</taxon>
        <taxon>Amycolatopsis</taxon>
    </lineage>
</organism>
<dbReference type="PANTHER" id="PTHR43975">
    <property type="entry name" value="ZGC:101858"/>
    <property type="match status" value="1"/>
</dbReference>
<sequence length="245" mass="25540">MTAVVVTGAGSGIGRAVAHSFADEGANVLAVGRTDSKLAETARNRPEIRTLVADITADGAADRIAEAAAAEFGQIDVLVNNAAVVTRAPLGGIDAKQAREQVETNLVAPLLLTQACLPWLRLSQGTVVNVSTSGAVRGWPMNSVYGASKAGLDFLTRTWAVELAPDGVRVVSVAPGPVETEIAENAGFSPEQIRRLRETQRAKVPLGRIGRPEEIAWWVRTLARPEAGFATGVVLAVDGAASVAM</sequence>
<dbReference type="EC" id="1.1.1.-" evidence="1"/>
<keyword evidence="1" id="KW-0560">Oxidoreductase</keyword>
<dbReference type="Gene3D" id="3.40.50.720">
    <property type="entry name" value="NAD(P)-binding Rossmann-like Domain"/>
    <property type="match status" value="1"/>
</dbReference>
<dbReference type="CDD" id="cd05233">
    <property type="entry name" value="SDR_c"/>
    <property type="match status" value="1"/>
</dbReference>
<proteinExistence type="predicted"/>
<gene>
    <name evidence="1" type="ORF">ACFSVL_32375</name>
</gene>
<dbReference type="InterPro" id="IPR002347">
    <property type="entry name" value="SDR_fam"/>
</dbReference>
<dbReference type="Proteomes" id="UP001597483">
    <property type="component" value="Unassembled WGS sequence"/>
</dbReference>
<reference evidence="2" key="1">
    <citation type="journal article" date="2019" name="Int. J. Syst. Evol. Microbiol.">
        <title>The Global Catalogue of Microorganisms (GCM) 10K type strain sequencing project: providing services to taxonomists for standard genome sequencing and annotation.</title>
        <authorList>
            <consortium name="The Broad Institute Genomics Platform"/>
            <consortium name="The Broad Institute Genome Sequencing Center for Infectious Disease"/>
            <person name="Wu L."/>
            <person name="Ma J."/>
        </authorList>
    </citation>
    <scope>NUCLEOTIDE SEQUENCE [LARGE SCALE GENOMIC DNA]</scope>
    <source>
        <strain evidence="2">CGMCC 4.7641</strain>
    </source>
</reference>
<dbReference type="Pfam" id="PF13561">
    <property type="entry name" value="adh_short_C2"/>
    <property type="match status" value="1"/>
</dbReference>
<dbReference type="InterPro" id="IPR036291">
    <property type="entry name" value="NAD(P)-bd_dom_sf"/>
</dbReference>
<comment type="caution">
    <text evidence="1">The sequence shown here is derived from an EMBL/GenBank/DDBJ whole genome shotgun (WGS) entry which is preliminary data.</text>
</comment>
<dbReference type="EMBL" id="JBHUKS010000026">
    <property type="protein sequence ID" value="MFD2472132.1"/>
    <property type="molecule type" value="Genomic_DNA"/>
</dbReference>
<name>A0ABW5HGB3_9PSEU</name>
<dbReference type="SUPFAM" id="SSF51735">
    <property type="entry name" value="NAD(P)-binding Rossmann-fold domains"/>
    <property type="match status" value="1"/>
</dbReference>
<dbReference type="GO" id="GO:0016491">
    <property type="term" value="F:oxidoreductase activity"/>
    <property type="evidence" value="ECO:0007669"/>
    <property type="project" value="UniProtKB-KW"/>
</dbReference>
<evidence type="ECO:0000313" key="2">
    <source>
        <dbReference type="Proteomes" id="UP001597483"/>
    </source>
</evidence>
<accession>A0ABW5HGB3</accession>
<evidence type="ECO:0000313" key="1">
    <source>
        <dbReference type="EMBL" id="MFD2472132.1"/>
    </source>
</evidence>
<dbReference type="PRINTS" id="PR00081">
    <property type="entry name" value="GDHRDH"/>
</dbReference>
<keyword evidence="2" id="KW-1185">Reference proteome</keyword>